<dbReference type="SUPFAM" id="SSF54060">
    <property type="entry name" value="His-Me finger endonucleases"/>
    <property type="match status" value="1"/>
</dbReference>
<keyword evidence="5" id="KW-0540">Nuclease</keyword>
<evidence type="ECO:0000259" key="4">
    <source>
        <dbReference type="SMART" id="SM00892"/>
    </source>
</evidence>
<dbReference type="PANTHER" id="PTHR13966">
    <property type="entry name" value="ENDONUCLEASE RELATED"/>
    <property type="match status" value="1"/>
</dbReference>
<gene>
    <name evidence="5" type="ORF">PPOP_2694</name>
</gene>
<dbReference type="AlphaFoldDB" id="M9LBP5"/>
<reference evidence="5 6" key="1">
    <citation type="submission" date="2012-10" db="EMBL/GenBank/DDBJ databases">
        <title>Draft Genome Sequence of Paenibacillus popilliae ATCC 14706T.</title>
        <authorList>
            <person name="Iiyama K."/>
            <person name="Mori K."/>
            <person name="Mon H."/>
            <person name="Chieda Y."/>
            <person name="Lee J.M."/>
            <person name="Kusakabe T."/>
            <person name="Tashiro K."/>
            <person name="Asano S."/>
            <person name="Yasunaga-Aoki C."/>
            <person name="Shimizu S."/>
        </authorList>
    </citation>
    <scope>NUCLEOTIDE SEQUENCE [LARGE SCALE GENOMIC DNA]</scope>
    <source>
        <strain evidence="5 6">ATCC 14706</strain>
    </source>
</reference>
<dbReference type="Proteomes" id="UP000029453">
    <property type="component" value="Unassembled WGS sequence"/>
</dbReference>
<feature type="domain" description="ENPP1-3/EXOG-like endonuclease/phosphodiesterase" evidence="3">
    <location>
        <begin position="41"/>
        <end position="251"/>
    </location>
</feature>
<dbReference type="InterPro" id="IPR020821">
    <property type="entry name" value="ENPP1-3/EXOG-like_nuc-like"/>
</dbReference>
<dbReference type="InterPro" id="IPR040255">
    <property type="entry name" value="Non-specific_endonuclease"/>
</dbReference>
<dbReference type="SMART" id="SM00477">
    <property type="entry name" value="NUC"/>
    <property type="match status" value="1"/>
</dbReference>
<organism evidence="5 6">
    <name type="scientific">Paenibacillus popilliae ATCC 14706</name>
    <dbReference type="NCBI Taxonomy" id="1212764"/>
    <lineage>
        <taxon>Bacteria</taxon>
        <taxon>Bacillati</taxon>
        <taxon>Bacillota</taxon>
        <taxon>Bacilli</taxon>
        <taxon>Bacillales</taxon>
        <taxon>Paenibacillaceae</taxon>
        <taxon>Paenibacillus</taxon>
    </lineage>
</organism>
<keyword evidence="6" id="KW-1185">Reference proteome</keyword>
<dbReference type="GO" id="GO:0004519">
    <property type="term" value="F:endonuclease activity"/>
    <property type="evidence" value="ECO:0007669"/>
    <property type="project" value="UniProtKB-KW"/>
</dbReference>
<dbReference type="Gene3D" id="3.40.570.10">
    <property type="entry name" value="Extracellular Endonuclease, subunit A"/>
    <property type="match status" value="1"/>
</dbReference>
<feature type="binding site" evidence="2">
    <location>
        <position position="136"/>
    </location>
    <ligand>
        <name>Mg(2+)</name>
        <dbReference type="ChEBI" id="CHEBI:18420"/>
        <note>catalytic</note>
    </ligand>
</feature>
<dbReference type="OrthoDB" id="9770276at2"/>
<dbReference type="SMART" id="SM00892">
    <property type="entry name" value="Endonuclease_NS"/>
    <property type="match status" value="1"/>
</dbReference>
<evidence type="ECO:0000256" key="2">
    <source>
        <dbReference type="PIRSR" id="PIRSR640255-2"/>
    </source>
</evidence>
<keyword evidence="5" id="KW-0255">Endonuclease</keyword>
<keyword evidence="5" id="KW-0378">Hydrolase</keyword>
<dbReference type="GO" id="GO:0046872">
    <property type="term" value="F:metal ion binding"/>
    <property type="evidence" value="ECO:0007669"/>
    <property type="project" value="UniProtKB-KW"/>
</dbReference>
<feature type="active site" description="Proton acceptor" evidence="1">
    <location>
        <position position="102"/>
    </location>
</feature>
<evidence type="ECO:0000259" key="3">
    <source>
        <dbReference type="SMART" id="SM00477"/>
    </source>
</evidence>
<dbReference type="InterPro" id="IPR044929">
    <property type="entry name" value="DNA/RNA_non-sp_Endonuclease_sf"/>
</dbReference>
<dbReference type="GO" id="GO:0016787">
    <property type="term" value="F:hydrolase activity"/>
    <property type="evidence" value="ECO:0007669"/>
    <property type="project" value="InterPro"/>
</dbReference>
<evidence type="ECO:0000256" key="1">
    <source>
        <dbReference type="PIRSR" id="PIRSR640255-1"/>
    </source>
</evidence>
<sequence>MRTTTKGYNPLFLGTNYAIDYPTLTGEVKNHALNEGEIFDFTHFSLVMNKETKFAVYSIAIIDKSKFRRIKRKNSWHYDPRIGKDNQVGNELYAQNVWDRGHLTRRYDVCWGAQAKQASHDTFCWANIALQHHDFNTGVWNDLENWLLAYVKDGRKMIVTTGPIHRDSDIEYCGVHRPSGCKIKVPYGFWKSITFVDQNLNLMTLAFIIRQYNKAGGNLDSRLKPLKTYQVPLTTVTKETGIEFDRKQYDTNPLFFFTNPIMTAREIQMPEAYLIEEKSDMIVDRNL</sequence>
<dbReference type="GO" id="GO:0003676">
    <property type="term" value="F:nucleic acid binding"/>
    <property type="evidence" value="ECO:0007669"/>
    <property type="project" value="InterPro"/>
</dbReference>
<dbReference type="EMBL" id="BALG01000186">
    <property type="protein sequence ID" value="GAC43327.1"/>
    <property type="molecule type" value="Genomic_DNA"/>
</dbReference>
<name>M9LBP5_PAEPP</name>
<accession>M9LBP5</accession>
<dbReference type="InterPro" id="IPR001604">
    <property type="entry name" value="Endo_G_ENPP1-like_dom"/>
</dbReference>
<comment type="caution">
    <text evidence="5">The sequence shown here is derived from an EMBL/GenBank/DDBJ whole genome shotgun (WGS) entry which is preliminary data.</text>
</comment>
<dbReference type="Pfam" id="PF01223">
    <property type="entry name" value="Endonuclease_NS"/>
    <property type="match status" value="1"/>
</dbReference>
<proteinExistence type="predicted"/>
<dbReference type="RefSeq" id="WP_006286949.1">
    <property type="nucleotide sequence ID" value="NZ_BALG01000186.1"/>
</dbReference>
<dbReference type="PANTHER" id="PTHR13966:SF5">
    <property type="entry name" value="ENDONUCLEASE G, MITOCHONDRIAL"/>
    <property type="match status" value="1"/>
</dbReference>
<feature type="domain" description="DNA/RNA non-specific endonuclease/pyrophosphatase/phosphodiesterase" evidence="4">
    <location>
        <begin position="40"/>
        <end position="251"/>
    </location>
</feature>
<evidence type="ECO:0000313" key="6">
    <source>
        <dbReference type="Proteomes" id="UP000029453"/>
    </source>
</evidence>
<evidence type="ECO:0000313" key="5">
    <source>
        <dbReference type="EMBL" id="GAC43327.1"/>
    </source>
</evidence>
<dbReference type="InterPro" id="IPR044925">
    <property type="entry name" value="His-Me_finger_sf"/>
</dbReference>
<protein>
    <submittedName>
        <fullName evidence="5">DNA/RNA endonuclease G</fullName>
    </submittedName>
</protein>
<keyword evidence="2" id="KW-0479">Metal-binding</keyword>